<dbReference type="EMBL" id="KV425919">
    <property type="protein sequence ID" value="KZV98439.1"/>
    <property type="molecule type" value="Genomic_DNA"/>
</dbReference>
<accession>A0A166B703</accession>
<gene>
    <name evidence="1" type="ORF">EXIGLDRAFT_763583</name>
</gene>
<dbReference type="AlphaFoldDB" id="A0A166B703"/>
<reference evidence="1 2" key="1">
    <citation type="journal article" date="2016" name="Mol. Biol. Evol.">
        <title>Comparative Genomics of Early-Diverging Mushroom-Forming Fungi Provides Insights into the Origins of Lignocellulose Decay Capabilities.</title>
        <authorList>
            <person name="Nagy L.G."/>
            <person name="Riley R."/>
            <person name="Tritt A."/>
            <person name="Adam C."/>
            <person name="Daum C."/>
            <person name="Floudas D."/>
            <person name="Sun H."/>
            <person name="Yadav J.S."/>
            <person name="Pangilinan J."/>
            <person name="Larsson K.H."/>
            <person name="Matsuura K."/>
            <person name="Barry K."/>
            <person name="Labutti K."/>
            <person name="Kuo R."/>
            <person name="Ohm R.A."/>
            <person name="Bhattacharya S.S."/>
            <person name="Shirouzu T."/>
            <person name="Yoshinaga Y."/>
            <person name="Martin F.M."/>
            <person name="Grigoriev I.V."/>
            <person name="Hibbett D.S."/>
        </authorList>
    </citation>
    <scope>NUCLEOTIDE SEQUENCE [LARGE SCALE GENOMIC DNA]</scope>
    <source>
        <strain evidence="1 2">HHB12029</strain>
    </source>
</reference>
<sequence>MGKPRACKSSWLECFVGHETVYRQALTAVATLPVAQPVHQDTAVLDDFFAQRSTVAIERLIDQLGILSLCAHRVRWYIAEGGDVDSNTDRPSTAANLFVLAVSMFAATVKAYAELGQAWFPDPEFTIARLAERVIGQGPQYRWDDSLVQSEQLLFCQRTGQSSVLIIPSKSVPPSAVSDVFNLSVACVACIKANAVCCWPAGRVGNCSTCTKNCSIRPSATLDRDDVLTITNWRKSEIGEQICSALKASRVKPPRAQPENSKLPSDPIYPELASELDKFAQQVQQMSANATNLSARFDEELVPLVEEVHFKTGAYLSAITYPTHPQVCAIAYQLAMSASAERSES</sequence>
<keyword evidence="2" id="KW-1185">Reference proteome</keyword>
<protein>
    <submittedName>
        <fullName evidence="1">Uncharacterized protein</fullName>
    </submittedName>
</protein>
<proteinExistence type="predicted"/>
<evidence type="ECO:0000313" key="2">
    <source>
        <dbReference type="Proteomes" id="UP000077266"/>
    </source>
</evidence>
<name>A0A166B703_EXIGL</name>
<evidence type="ECO:0000313" key="1">
    <source>
        <dbReference type="EMBL" id="KZV98439.1"/>
    </source>
</evidence>
<dbReference type="Proteomes" id="UP000077266">
    <property type="component" value="Unassembled WGS sequence"/>
</dbReference>
<organism evidence="1 2">
    <name type="scientific">Exidia glandulosa HHB12029</name>
    <dbReference type="NCBI Taxonomy" id="1314781"/>
    <lineage>
        <taxon>Eukaryota</taxon>
        <taxon>Fungi</taxon>
        <taxon>Dikarya</taxon>
        <taxon>Basidiomycota</taxon>
        <taxon>Agaricomycotina</taxon>
        <taxon>Agaricomycetes</taxon>
        <taxon>Auriculariales</taxon>
        <taxon>Exidiaceae</taxon>
        <taxon>Exidia</taxon>
    </lineage>
</organism>
<dbReference type="InParanoid" id="A0A166B703"/>